<keyword evidence="3" id="KW-0732">Signal</keyword>
<evidence type="ECO:0000313" key="8">
    <source>
        <dbReference type="Proteomes" id="UP000029725"/>
    </source>
</evidence>
<protein>
    <recommendedName>
        <fullName evidence="6">L-type lectin-like domain-containing protein</fullName>
    </recommendedName>
</protein>
<dbReference type="AlphaFoldDB" id="A0A098VPZ2"/>
<comment type="subcellular location">
    <subcellularLocation>
        <location evidence="1">Membrane</location>
        <topology evidence="1">Single-pass type I membrane protein</topology>
    </subcellularLocation>
</comment>
<keyword evidence="4" id="KW-1133">Transmembrane helix</keyword>
<keyword evidence="8" id="KW-1185">Reference proteome</keyword>
<evidence type="ECO:0000259" key="6">
    <source>
        <dbReference type="PROSITE" id="PS51328"/>
    </source>
</evidence>
<dbReference type="Gene3D" id="2.60.120.200">
    <property type="match status" value="1"/>
</dbReference>
<dbReference type="OrthoDB" id="10265193at2759"/>
<dbReference type="VEuPathDB" id="MicrosporidiaDB:DI09_448p10"/>
<feature type="non-terminal residue" evidence="7">
    <location>
        <position position="230"/>
    </location>
</feature>
<comment type="caution">
    <text evidence="7">The sequence shown here is derived from an EMBL/GenBank/DDBJ whole genome shotgun (WGS) entry which is preliminary data.</text>
</comment>
<dbReference type="GO" id="GO:0005793">
    <property type="term" value="C:endoplasmic reticulum-Golgi intermediate compartment"/>
    <property type="evidence" value="ECO:0007669"/>
    <property type="project" value="TreeGrafter"/>
</dbReference>
<dbReference type="Proteomes" id="UP000029725">
    <property type="component" value="Unassembled WGS sequence"/>
</dbReference>
<accession>A0A098VPZ2</accession>
<keyword evidence="2" id="KW-0812">Transmembrane</keyword>
<dbReference type="SUPFAM" id="SSF49899">
    <property type="entry name" value="Concanavalin A-like lectins/glucanases"/>
    <property type="match status" value="1"/>
</dbReference>
<evidence type="ECO:0000256" key="3">
    <source>
        <dbReference type="ARBA" id="ARBA00022729"/>
    </source>
</evidence>
<evidence type="ECO:0000313" key="7">
    <source>
        <dbReference type="EMBL" id="KGG51122.1"/>
    </source>
</evidence>
<feature type="domain" description="L-type lectin-like" evidence="6">
    <location>
        <begin position="1"/>
        <end position="110"/>
    </location>
</feature>
<gene>
    <name evidence="7" type="ORF">DI09_448p10</name>
</gene>
<sequence length="230" mass="26221">MVQAVYNSGGYSYKMDTDGDSQYFAHGFIDFRSSAFGTMGKMQDVFVKIIYHNRTLEVLVDKDSYGYNYEKVISYSPIYLTKGYYFGVSASTGALFPDSHHLVSMDIYSIREPMEEPEKPHLSHTEKERILSHEKVKSKIVEERIHSQVTANVSEALFQTDMYNSIYKIQEMLHAILDKTSDIEIAIPEAIPPEVFLKAGQKQEHLDSYSTHLSGLSKDFSTSLQSLKQD</sequence>
<dbReference type="GO" id="GO:0005537">
    <property type="term" value="F:D-mannose binding"/>
    <property type="evidence" value="ECO:0007669"/>
    <property type="project" value="TreeGrafter"/>
</dbReference>
<organism evidence="7 8">
    <name type="scientific">Mitosporidium daphniae</name>
    <dbReference type="NCBI Taxonomy" id="1485682"/>
    <lineage>
        <taxon>Eukaryota</taxon>
        <taxon>Fungi</taxon>
        <taxon>Fungi incertae sedis</taxon>
        <taxon>Microsporidia</taxon>
        <taxon>Mitosporidium</taxon>
    </lineage>
</organism>
<dbReference type="GeneID" id="25259992"/>
<dbReference type="GO" id="GO:0005789">
    <property type="term" value="C:endoplasmic reticulum membrane"/>
    <property type="evidence" value="ECO:0007669"/>
    <property type="project" value="TreeGrafter"/>
</dbReference>
<dbReference type="PROSITE" id="PS51328">
    <property type="entry name" value="L_LECTIN_LIKE"/>
    <property type="match status" value="1"/>
</dbReference>
<evidence type="ECO:0000256" key="5">
    <source>
        <dbReference type="ARBA" id="ARBA00023136"/>
    </source>
</evidence>
<dbReference type="GO" id="GO:0000139">
    <property type="term" value="C:Golgi membrane"/>
    <property type="evidence" value="ECO:0007669"/>
    <property type="project" value="TreeGrafter"/>
</dbReference>
<reference evidence="7 8" key="1">
    <citation type="submission" date="2014-04" db="EMBL/GenBank/DDBJ databases">
        <title>A new species of microsporidia sheds light on the evolution of extreme parasitism.</title>
        <authorList>
            <person name="Haag K.L."/>
            <person name="James T.Y."/>
            <person name="Larsson R."/>
            <person name="Schaer T.M."/>
            <person name="Refardt D."/>
            <person name="Pombert J.-F."/>
            <person name="Ebert D."/>
        </authorList>
    </citation>
    <scope>NUCLEOTIDE SEQUENCE [LARGE SCALE GENOMIC DNA]</scope>
    <source>
        <strain evidence="7 8">UGP3</strain>
        <tissue evidence="7">Spores</tissue>
    </source>
</reference>
<dbReference type="InterPro" id="IPR051136">
    <property type="entry name" value="Intracellular_Lectin-GPT"/>
</dbReference>
<evidence type="ECO:0000256" key="4">
    <source>
        <dbReference type="ARBA" id="ARBA00022989"/>
    </source>
</evidence>
<dbReference type="PANTHER" id="PTHR12223:SF28">
    <property type="entry name" value="LECTIN, MANNOSE BINDING 1 LIKE"/>
    <property type="match status" value="1"/>
</dbReference>
<dbReference type="Pfam" id="PF03388">
    <property type="entry name" value="Lectin_leg-like"/>
    <property type="match status" value="1"/>
</dbReference>
<proteinExistence type="predicted"/>
<dbReference type="GO" id="GO:0006888">
    <property type="term" value="P:endoplasmic reticulum to Golgi vesicle-mediated transport"/>
    <property type="evidence" value="ECO:0007669"/>
    <property type="project" value="TreeGrafter"/>
</dbReference>
<dbReference type="GO" id="GO:0030134">
    <property type="term" value="C:COPII-coated ER to Golgi transport vesicle"/>
    <property type="evidence" value="ECO:0007669"/>
    <property type="project" value="TreeGrafter"/>
</dbReference>
<evidence type="ECO:0000256" key="2">
    <source>
        <dbReference type="ARBA" id="ARBA00022692"/>
    </source>
</evidence>
<dbReference type="InterPro" id="IPR005052">
    <property type="entry name" value="Lectin_leg"/>
</dbReference>
<dbReference type="PANTHER" id="PTHR12223">
    <property type="entry name" value="VESICULAR MANNOSE-BINDING LECTIN"/>
    <property type="match status" value="1"/>
</dbReference>
<dbReference type="RefSeq" id="XP_013237558.1">
    <property type="nucleotide sequence ID" value="XM_013382104.1"/>
</dbReference>
<evidence type="ECO:0000256" key="1">
    <source>
        <dbReference type="ARBA" id="ARBA00004479"/>
    </source>
</evidence>
<keyword evidence="5" id="KW-0472">Membrane</keyword>
<dbReference type="EMBL" id="JMKJ01000382">
    <property type="protein sequence ID" value="KGG51122.1"/>
    <property type="molecule type" value="Genomic_DNA"/>
</dbReference>
<dbReference type="HOGENOM" id="CLU_1207308_0_0_1"/>
<name>A0A098VPZ2_9MICR</name>
<dbReference type="InterPro" id="IPR013320">
    <property type="entry name" value="ConA-like_dom_sf"/>
</dbReference>